<dbReference type="SUPFAM" id="SSF52047">
    <property type="entry name" value="RNI-like"/>
    <property type="match status" value="1"/>
</dbReference>
<dbReference type="Proteomes" id="UP000748756">
    <property type="component" value="Unassembled WGS sequence"/>
</dbReference>
<dbReference type="AlphaFoldDB" id="A0A9P5VBV3"/>
<accession>A0A9P5VBV3</accession>
<dbReference type="InterPro" id="IPR032675">
    <property type="entry name" value="LRR_dom_sf"/>
</dbReference>
<protein>
    <submittedName>
        <fullName evidence="1">Uncharacterized protein</fullName>
    </submittedName>
</protein>
<keyword evidence="2" id="KW-1185">Reference proteome</keyword>
<sequence length="848" mass="96879">MDLIARLPLECLQQILASLHQDEHLSSLAALLATNKYIASVALPYIYTEPFRAVLRQKASSAAPSPYDPSVFAGKLTRLLLSRDRVRRQGEIHKALMLAFNLEDTHRSNERGSTDDDGPLDYFAHIRDLSVMRWSTGPHHTWDFKDPPPEILAYFQTDDFKFICRRMEQNLCPEYARRFQPEKKLLFHHFRVILNRELNWVLARPVLGQLRTLTIPTSDIGRYLGVVGQLAQLEHLQFRMDEAFDFEAVRRDNTTPEAIEFAKATKERKEAVMRDVVRFVEALTRLFPGTVKTATFSDAGLWPWIRQVFPEETQFEVFRLLPPLVRPTTLMPLNWLQFTAHPLETDLGQVKEIKFKKTVKDSFGRLREKREFLQRCRTLMLLDIPSLGQGSFAWAVQEKRNLDAFNNNTSTGSGQGQGQGSATLLLDMDRPAYIKHGLVPLENVEIREFREPFTDEVDDIAFAFSQTLTRLKADASSFIAQLPRSIHFGRGWITLPNLKHLSLNAKNARLIIDRHLLSLCPNIEHIDLADQTHEYRCQDLQEPCLPASLGQLKTMTLVGWAALTFHPDTLNTTPELTYLHMSTYMDHMEHRDCFIPPINELNRSYGITTSTSQDGRTGTETTGESLLLTTTIVRPQWSWNWHLPHLKSVYLTSEFAYRFQFRMLRGCPALGVLDLNISTANGRHPREITISDLYAPAACSHHDNDNSVPTTTQPHQRQERVVAPLLRSLRLVGRWILKDAFLPEFLIVTFPNLRYFTEKNWDTGIGRGRDGNTTTTVAGLIRCIRAAAVAQKFKLEVLDLTLPEPFLEERTELGMVTGYGVPEGKTLPVTIYFAEMQYVLLVDPSDCG</sequence>
<comment type="caution">
    <text evidence="1">The sequence shown here is derived from an EMBL/GenBank/DDBJ whole genome shotgun (WGS) entry which is preliminary data.</text>
</comment>
<proteinExistence type="predicted"/>
<evidence type="ECO:0000313" key="1">
    <source>
        <dbReference type="EMBL" id="KAF9151518.1"/>
    </source>
</evidence>
<evidence type="ECO:0000313" key="2">
    <source>
        <dbReference type="Proteomes" id="UP000748756"/>
    </source>
</evidence>
<organism evidence="1 2">
    <name type="scientific">Linnemannia schmuckeri</name>
    <dbReference type="NCBI Taxonomy" id="64567"/>
    <lineage>
        <taxon>Eukaryota</taxon>
        <taxon>Fungi</taxon>
        <taxon>Fungi incertae sedis</taxon>
        <taxon>Mucoromycota</taxon>
        <taxon>Mortierellomycotina</taxon>
        <taxon>Mortierellomycetes</taxon>
        <taxon>Mortierellales</taxon>
        <taxon>Mortierellaceae</taxon>
        <taxon>Linnemannia</taxon>
    </lineage>
</organism>
<dbReference type="OrthoDB" id="2423977at2759"/>
<gene>
    <name evidence="1" type="ORF">BG015_006563</name>
</gene>
<name>A0A9P5VBV3_9FUNG</name>
<dbReference type="Gene3D" id="3.80.10.10">
    <property type="entry name" value="Ribonuclease Inhibitor"/>
    <property type="match status" value="1"/>
</dbReference>
<reference evidence="1" key="1">
    <citation type="journal article" date="2020" name="Fungal Divers.">
        <title>Resolving the Mortierellaceae phylogeny through synthesis of multi-gene phylogenetics and phylogenomics.</title>
        <authorList>
            <person name="Vandepol N."/>
            <person name="Liber J."/>
            <person name="Desiro A."/>
            <person name="Na H."/>
            <person name="Kennedy M."/>
            <person name="Barry K."/>
            <person name="Grigoriev I.V."/>
            <person name="Miller A.N."/>
            <person name="O'Donnell K."/>
            <person name="Stajich J.E."/>
            <person name="Bonito G."/>
        </authorList>
    </citation>
    <scope>NUCLEOTIDE SEQUENCE</scope>
    <source>
        <strain evidence="1">NRRL 6426</strain>
    </source>
</reference>
<dbReference type="EMBL" id="JAAAUQ010000316">
    <property type="protein sequence ID" value="KAF9151518.1"/>
    <property type="molecule type" value="Genomic_DNA"/>
</dbReference>